<evidence type="ECO:0000259" key="9">
    <source>
        <dbReference type="PROSITE" id="PS52029"/>
    </source>
</evidence>
<evidence type="ECO:0000256" key="2">
    <source>
        <dbReference type="ARBA" id="ARBA00022679"/>
    </source>
</evidence>
<dbReference type="PROSITE" id="PS52029">
    <property type="entry name" value="LD_TPASE"/>
    <property type="match status" value="1"/>
</dbReference>
<dbReference type="PANTHER" id="PTHR30582:SF2">
    <property type="entry name" value="L,D-TRANSPEPTIDASE YCIB-RELATED"/>
    <property type="match status" value="1"/>
</dbReference>
<dbReference type="CDD" id="cd16913">
    <property type="entry name" value="YkuD_like"/>
    <property type="match status" value="1"/>
</dbReference>
<dbReference type="InterPro" id="IPR005490">
    <property type="entry name" value="LD_TPept_cat_dom"/>
</dbReference>
<evidence type="ECO:0000256" key="5">
    <source>
        <dbReference type="ARBA" id="ARBA00023316"/>
    </source>
</evidence>
<dbReference type="EC" id="2.-.-.-" evidence="10"/>
<feature type="domain" description="L,D-TPase catalytic" evidence="9">
    <location>
        <begin position="89"/>
        <end position="215"/>
    </location>
</feature>
<keyword evidence="11" id="KW-1185">Reference proteome</keyword>
<comment type="pathway">
    <text evidence="1 6">Cell wall biogenesis; peptidoglycan biosynthesis.</text>
</comment>
<feature type="active site" description="Proton donor/acceptor" evidence="6">
    <location>
        <position position="165"/>
    </location>
</feature>
<dbReference type="EMBL" id="JBHTCO010000020">
    <property type="protein sequence ID" value="MFC7394514.1"/>
    <property type="molecule type" value="Genomic_DNA"/>
</dbReference>
<keyword evidence="2 10" id="KW-0808">Transferase</keyword>
<protein>
    <submittedName>
        <fullName evidence="10">L,D-transpeptidase</fullName>
        <ecNumber evidence="10">2.-.-.-</ecNumber>
    </submittedName>
</protein>
<dbReference type="InterPro" id="IPR050979">
    <property type="entry name" value="LD-transpeptidase"/>
</dbReference>
<dbReference type="SUPFAM" id="SSF141523">
    <property type="entry name" value="L,D-transpeptidase catalytic domain-like"/>
    <property type="match status" value="1"/>
</dbReference>
<dbReference type="RefSeq" id="WP_380968035.1">
    <property type="nucleotide sequence ID" value="NZ_JBHTCO010000020.1"/>
</dbReference>
<proteinExistence type="predicted"/>
<keyword evidence="5 6" id="KW-0961">Cell wall biogenesis/degradation</keyword>
<evidence type="ECO:0000256" key="6">
    <source>
        <dbReference type="PROSITE-ProRule" id="PRU01373"/>
    </source>
</evidence>
<evidence type="ECO:0000256" key="1">
    <source>
        <dbReference type="ARBA" id="ARBA00004752"/>
    </source>
</evidence>
<gene>
    <name evidence="10" type="ORF">ACFQRG_16275</name>
</gene>
<dbReference type="Gene3D" id="2.40.440.10">
    <property type="entry name" value="L,D-transpeptidase catalytic domain-like"/>
    <property type="match status" value="1"/>
</dbReference>
<evidence type="ECO:0000313" key="11">
    <source>
        <dbReference type="Proteomes" id="UP001596505"/>
    </source>
</evidence>
<evidence type="ECO:0000256" key="4">
    <source>
        <dbReference type="ARBA" id="ARBA00022984"/>
    </source>
</evidence>
<accession>A0ABW2PZH7</accession>
<dbReference type="PANTHER" id="PTHR30582">
    <property type="entry name" value="L,D-TRANSPEPTIDASE"/>
    <property type="match status" value="1"/>
</dbReference>
<feature type="compositionally biased region" description="Basic and acidic residues" evidence="7">
    <location>
        <begin position="35"/>
        <end position="65"/>
    </location>
</feature>
<dbReference type="GO" id="GO:0016740">
    <property type="term" value="F:transferase activity"/>
    <property type="evidence" value="ECO:0007669"/>
    <property type="project" value="UniProtKB-KW"/>
</dbReference>
<evidence type="ECO:0000256" key="8">
    <source>
        <dbReference type="SAM" id="SignalP"/>
    </source>
</evidence>
<dbReference type="Pfam" id="PF03734">
    <property type="entry name" value="YkuD"/>
    <property type="match status" value="1"/>
</dbReference>
<dbReference type="PROSITE" id="PS51257">
    <property type="entry name" value="PROKAR_LIPOPROTEIN"/>
    <property type="match status" value="1"/>
</dbReference>
<reference evidence="11" key="1">
    <citation type="journal article" date="2019" name="Int. J. Syst. Evol. Microbiol.">
        <title>The Global Catalogue of Microorganisms (GCM) 10K type strain sequencing project: providing services to taxonomists for standard genome sequencing and annotation.</title>
        <authorList>
            <consortium name="The Broad Institute Genomics Platform"/>
            <consortium name="The Broad Institute Genome Sequencing Center for Infectious Disease"/>
            <person name="Wu L."/>
            <person name="Ma J."/>
        </authorList>
    </citation>
    <scope>NUCLEOTIDE SEQUENCE [LARGE SCALE GENOMIC DNA]</scope>
    <source>
        <strain evidence="11">CGMCC 1.16305</strain>
    </source>
</reference>
<evidence type="ECO:0000313" key="10">
    <source>
        <dbReference type="EMBL" id="MFC7394514.1"/>
    </source>
</evidence>
<keyword evidence="4 6" id="KW-0573">Peptidoglycan synthesis</keyword>
<sequence length="216" mass="24226">MLIQKKFISLLLALSVLGIILAGCSDSASGSESSPKTHEKTDQHHTDDKGKKAKDNEKTAAEKPKQPKAVNWNAPSGGPYPKLKKGENIWLDVSKKDQKVYVKDGNKTIYTMIASTGLDKNPDTTTPTGTFHIQAERGKWFYSPQYKEGAKYWVSWKNHGEFLFHSVPMDKKQHVITADAKKLGHKDSHGCIHLTIPDAKWIYDNIPYNTKVVIHN</sequence>
<feature type="signal peptide" evidence="8">
    <location>
        <begin position="1"/>
        <end position="22"/>
    </location>
</feature>
<feature type="active site" description="Nucleophile" evidence="6">
    <location>
        <position position="191"/>
    </location>
</feature>
<evidence type="ECO:0000256" key="3">
    <source>
        <dbReference type="ARBA" id="ARBA00022960"/>
    </source>
</evidence>
<keyword evidence="3 6" id="KW-0133">Cell shape</keyword>
<evidence type="ECO:0000256" key="7">
    <source>
        <dbReference type="SAM" id="MobiDB-lite"/>
    </source>
</evidence>
<feature type="region of interest" description="Disordered" evidence="7">
    <location>
        <begin position="28"/>
        <end position="78"/>
    </location>
</feature>
<dbReference type="InterPro" id="IPR038063">
    <property type="entry name" value="Transpep_catalytic_dom"/>
</dbReference>
<dbReference type="Proteomes" id="UP001596505">
    <property type="component" value="Unassembled WGS sequence"/>
</dbReference>
<comment type="caution">
    <text evidence="10">The sequence shown here is derived from an EMBL/GenBank/DDBJ whole genome shotgun (WGS) entry which is preliminary data.</text>
</comment>
<name>A0ABW2PZH7_9BACL</name>
<keyword evidence="8" id="KW-0732">Signal</keyword>
<organism evidence="10 11">
    <name type="scientific">Scopulibacillus cellulosilyticus</name>
    <dbReference type="NCBI Taxonomy" id="2665665"/>
    <lineage>
        <taxon>Bacteria</taxon>
        <taxon>Bacillati</taxon>
        <taxon>Bacillota</taxon>
        <taxon>Bacilli</taxon>
        <taxon>Bacillales</taxon>
        <taxon>Sporolactobacillaceae</taxon>
        <taxon>Scopulibacillus</taxon>
    </lineage>
</organism>
<feature type="chain" id="PRO_5045103566" evidence="8">
    <location>
        <begin position="23"/>
        <end position="216"/>
    </location>
</feature>